<proteinExistence type="predicted"/>
<comment type="caution">
    <text evidence="3">The sequence shown here is derived from an EMBL/GenBank/DDBJ whole genome shotgun (WGS) entry which is preliminary data.</text>
</comment>
<name>A0A0X3V6C4_9ACTN</name>
<keyword evidence="2" id="KW-0472">Membrane</keyword>
<dbReference type="InterPro" id="IPR010640">
    <property type="entry name" value="Low_temperature_requirement_A"/>
</dbReference>
<dbReference type="PANTHER" id="PTHR36840:SF1">
    <property type="entry name" value="BLL5714 PROTEIN"/>
    <property type="match status" value="1"/>
</dbReference>
<dbReference type="Pfam" id="PF06772">
    <property type="entry name" value="LtrA"/>
    <property type="match status" value="1"/>
</dbReference>
<feature type="transmembrane region" description="Helical" evidence="2">
    <location>
        <begin position="181"/>
        <end position="200"/>
    </location>
</feature>
<feature type="transmembrane region" description="Helical" evidence="2">
    <location>
        <begin position="353"/>
        <end position="370"/>
    </location>
</feature>
<feature type="compositionally biased region" description="Basic and acidic residues" evidence="1">
    <location>
        <begin position="1"/>
        <end position="13"/>
    </location>
</feature>
<evidence type="ECO:0000256" key="1">
    <source>
        <dbReference type="SAM" id="MobiDB-lite"/>
    </source>
</evidence>
<dbReference type="OrthoDB" id="7698234at2"/>
<keyword evidence="2" id="KW-1133">Transmembrane helix</keyword>
<feature type="transmembrane region" description="Helical" evidence="2">
    <location>
        <begin position="157"/>
        <end position="175"/>
    </location>
</feature>
<gene>
    <name evidence="3" type="ORF">ADL15_07530</name>
</gene>
<organism evidence="3 4">
    <name type="scientific">Actinoplanes awajinensis subsp. mycoplanecinus</name>
    <dbReference type="NCBI Taxonomy" id="135947"/>
    <lineage>
        <taxon>Bacteria</taxon>
        <taxon>Bacillati</taxon>
        <taxon>Actinomycetota</taxon>
        <taxon>Actinomycetes</taxon>
        <taxon>Micromonosporales</taxon>
        <taxon>Micromonosporaceae</taxon>
        <taxon>Actinoplanes</taxon>
    </lineage>
</organism>
<evidence type="ECO:0000313" key="3">
    <source>
        <dbReference type="EMBL" id="KUL40353.1"/>
    </source>
</evidence>
<feature type="transmembrane region" description="Helical" evidence="2">
    <location>
        <begin position="376"/>
        <end position="394"/>
    </location>
</feature>
<reference evidence="3 4" key="1">
    <citation type="submission" date="2015-10" db="EMBL/GenBank/DDBJ databases">
        <authorList>
            <person name="Gilbert D.G."/>
        </authorList>
    </citation>
    <scope>NUCLEOTIDE SEQUENCE [LARGE SCALE GENOMIC DNA]</scope>
    <source>
        <strain evidence="3 4">NRRL B-16712</strain>
    </source>
</reference>
<keyword evidence="4" id="KW-1185">Reference proteome</keyword>
<protein>
    <submittedName>
        <fullName evidence="3">Low temperature requirement A</fullName>
    </submittedName>
</protein>
<evidence type="ECO:0000313" key="4">
    <source>
        <dbReference type="Proteomes" id="UP000053244"/>
    </source>
</evidence>
<sequence length="407" mass="43704">MADKATDQARLDREDEEEKELVRPPDVNRDANRSATRLELFFDLAFVLFVARCADLLAADESWSGGFRFTAILVAGWWAWASTTLYANRFDTDDAIFRLLTLTGMGGVIMMAAAAQQAIGPHAVWFAIGYALLRVVLVLGYLRVWRTLPEARPGIRPYLWGHSAGAACWLISIAVPGPARYALWAVGVLLDLLGPTLAARVKDAPPLHMEHLPERFGLFVILVLGESVAATVMGLRDGKWSAEVLVTATFAFLAAAALWWSYFDLSGGVAKRRLVQEGGEDSRQGVHDFYVYAHLPVAVSLAAVAVGLEHAIAYGEKDHLSIGTRAVLGAGLAGYLLSAAIIQGVLSGKWRVALVWPGLGVPLILLLVLLPGLSPSVLVALCAAVLVAGVITGVTQHRAGEVRVAKV</sequence>
<accession>A0A0X3V6C4</accession>
<dbReference type="Proteomes" id="UP000053244">
    <property type="component" value="Unassembled WGS sequence"/>
</dbReference>
<dbReference type="RefSeq" id="WP_067686120.1">
    <property type="nucleotide sequence ID" value="NZ_LLZH01000030.1"/>
</dbReference>
<feature type="transmembrane region" description="Helical" evidence="2">
    <location>
        <begin position="289"/>
        <end position="314"/>
    </location>
</feature>
<dbReference type="AlphaFoldDB" id="A0A0X3V6C4"/>
<feature type="region of interest" description="Disordered" evidence="1">
    <location>
        <begin position="1"/>
        <end position="28"/>
    </location>
</feature>
<feature type="transmembrane region" description="Helical" evidence="2">
    <location>
        <begin position="244"/>
        <end position="263"/>
    </location>
</feature>
<feature type="transmembrane region" description="Helical" evidence="2">
    <location>
        <begin position="212"/>
        <end position="232"/>
    </location>
</feature>
<feature type="transmembrane region" description="Helical" evidence="2">
    <location>
        <begin position="326"/>
        <end position="346"/>
    </location>
</feature>
<evidence type="ECO:0000256" key="2">
    <source>
        <dbReference type="SAM" id="Phobius"/>
    </source>
</evidence>
<feature type="transmembrane region" description="Helical" evidence="2">
    <location>
        <begin position="125"/>
        <end position="145"/>
    </location>
</feature>
<feature type="transmembrane region" description="Helical" evidence="2">
    <location>
        <begin position="99"/>
        <end position="119"/>
    </location>
</feature>
<dbReference type="EMBL" id="LLZH01000030">
    <property type="protein sequence ID" value="KUL40353.1"/>
    <property type="molecule type" value="Genomic_DNA"/>
</dbReference>
<dbReference type="PANTHER" id="PTHR36840">
    <property type="entry name" value="BLL5714 PROTEIN"/>
    <property type="match status" value="1"/>
</dbReference>
<keyword evidence="2" id="KW-0812">Transmembrane</keyword>